<dbReference type="NCBIfam" id="TIGR02896">
    <property type="entry name" value="spore_III_AF"/>
    <property type="match status" value="1"/>
</dbReference>
<reference evidence="2 3" key="1">
    <citation type="submission" date="2021-03" db="EMBL/GenBank/DDBJ databases">
        <title>Genomic Encyclopedia of Type Strains, Phase IV (KMG-IV): sequencing the most valuable type-strain genomes for metagenomic binning, comparative biology and taxonomic classification.</title>
        <authorList>
            <person name="Goeker M."/>
        </authorList>
    </citation>
    <scope>NUCLEOTIDE SEQUENCE [LARGE SCALE GENOMIC DNA]</scope>
    <source>
        <strain evidence="2 3">DSM 28650</strain>
    </source>
</reference>
<name>A0ABS4K730_9CLOT</name>
<sequence length="202" mass="23149">MIEALKSWIITICTAVFFTTAVQMILPEGSLKKYCNFVLGLIILVVMINPIIKIFNPNVNINNLIETSSAYISNKEYENDFDKYRDVNINNTLNAFKSNLEKQCIKDLEKTFGKDKYRAKVNAQYNKEDSIFVINSIEIGVNDGSVERIKKVEIGKESVTVDNPDKVDNKKATEIKDYISSKYDISKNKIYIYRANSVYNIN</sequence>
<dbReference type="InterPro" id="IPR014245">
    <property type="entry name" value="Spore_III_AF"/>
</dbReference>
<feature type="transmembrane region" description="Helical" evidence="1">
    <location>
        <begin position="6"/>
        <end position="27"/>
    </location>
</feature>
<keyword evidence="1" id="KW-1133">Transmembrane helix</keyword>
<gene>
    <name evidence="2" type="ORF">J2Z44_003436</name>
</gene>
<proteinExistence type="predicted"/>
<keyword evidence="3" id="KW-1185">Reference proteome</keyword>
<dbReference type="Proteomes" id="UP001519308">
    <property type="component" value="Unassembled WGS sequence"/>
</dbReference>
<comment type="caution">
    <text evidence="2">The sequence shown here is derived from an EMBL/GenBank/DDBJ whole genome shotgun (WGS) entry which is preliminary data.</text>
</comment>
<keyword evidence="1" id="KW-0472">Membrane</keyword>
<dbReference type="EMBL" id="JAGGLL010000033">
    <property type="protein sequence ID" value="MBP2023597.1"/>
    <property type="molecule type" value="Genomic_DNA"/>
</dbReference>
<evidence type="ECO:0000313" key="2">
    <source>
        <dbReference type="EMBL" id="MBP2023597.1"/>
    </source>
</evidence>
<evidence type="ECO:0000313" key="3">
    <source>
        <dbReference type="Proteomes" id="UP001519308"/>
    </source>
</evidence>
<evidence type="ECO:0000256" key="1">
    <source>
        <dbReference type="SAM" id="Phobius"/>
    </source>
</evidence>
<feature type="transmembrane region" description="Helical" evidence="1">
    <location>
        <begin position="34"/>
        <end position="52"/>
    </location>
</feature>
<protein>
    <submittedName>
        <fullName evidence="2">Stage III sporulation protein AF</fullName>
    </submittedName>
</protein>
<keyword evidence="1" id="KW-0812">Transmembrane</keyword>
<dbReference type="Pfam" id="PF09581">
    <property type="entry name" value="Spore_III_AF"/>
    <property type="match status" value="1"/>
</dbReference>
<dbReference type="RefSeq" id="WP_021284824.1">
    <property type="nucleotide sequence ID" value="NZ_JAGGLL010000033.1"/>
</dbReference>
<organism evidence="2 3">
    <name type="scientific">Clostridium punense</name>
    <dbReference type="NCBI Taxonomy" id="1054297"/>
    <lineage>
        <taxon>Bacteria</taxon>
        <taxon>Bacillati</taxon>
        <taxon>Bacillota</taxon>
        <taxon>Clostridia</taxon>
        <taxon>Eubacteriales</taxon>
        <taxon>Clostridiaceae</taxon>
        <taxon>Clostridium</taxon>
    </lineage>
</organism>
<accession>A0ABS4K730</accession>